<evidence type="ECO:0000259" key="5">
    <source>
        <dbReference type="Pfam" id="PF00884"/>
    </source>
</evidence>
<dbReference type="PANTHER" id="PTHR42693:SF53">
    <property type="entry name" value="ENDO-4-O-SULFATASE"/>
    <property type="match status" value="1"/>
</dbReference>
<dbReference type="InterPro" id="IPR017850">
    <property type="entry name" value="Alkaline_phosphatase_core_sf"/>
</dbReference>
<comment type="similarity">
    <text evidence="1">Belongs to the sulfatase family.</text>
</comment>
<organism evidence="6 7">
    <name type="scientific">Dinghuibacter silviterrae</name>
    <dbReference type="NCBI Taxonomy" id="1539049"/>
    <lineage>
        <taxon>Bacteria</taxon>
        <taxon>Pseudomonadati</taxon>
        <taxon>Bacteroidota</taxon>
        <taxon>Chitinophagia</taxon>
        <taxon>Chitinophagales</taxon>
        <taxon>Chitinophagaceae</taxon>
        <taxon>Dinghuibacter</taxon>
    </lineage>
</organism>
<dbReference type="Gene3D" id="3.30.1120.10">
    <property type="match status" value="1"/>
</dbReference>
<keyword evidence="4" id="KW-0106">Calcium</keyword>
<comment type="caution">
    <text evidence="6">The sequence shown here is derived from an EMBL/GenBank/DDBJ whole genome shotgun (WGS) entry which is preliminary data.</text>
</comment>
<proteinExistence type="inferred from homology"/>
<keyword evidence="2" id="KW-0479">Metal-binding</keyword>
<dbReference type="InterPro" id="IPR000917">
    <property type="entry name" value="Sulfatase_N"/>
</dbReference>
<protein>
    <submittedName>
        <fullName evidence="6">Arylsulfatase A-like enzyme</fullName>
    </submittedName>
</protein>
<accession>A0A4R8DFS8</accession>
<feature type="domain" description="Sulfatase N-terminal" evidence="5">
    <location>
        <begin position="52"/>
        <end position="389"/>
    </location>
</feature>
<evidence type="ECO:0000313" key="6">
    <source>
        <dbReference type="EMBL" id="TDW96297.1"/>
    </source>
</evidence>
<sequence>MQRYAVSAKLALFLYSRGMRHLSMVTLLTGVFAVASGAARAQTTAIALPARPNIIFILADDLGYGDTGPYGQRLIRTPSIDALAASGRVFTQMYAGTSVCAPSRCSLMTGLHTGHAYIRGNKEVKPEGQEPLPGSAVTLAAVLKKAGYTTGAFGKWGLGPVGSTGDPLRQGFDVFYGYNSQLESHRYYPTHLWDNDRRVPLEGVYAPDLIQKRLLSFIDRQAGGGDHAGGRPFFLYAAYTLPHAELVVPDDSIFESYVGRFPEKPYKGDDSTVGGYSSQPYPHATYAAMVTRLDRYVGQIMVKLREKGLDSNTLVIFTSDNGPHVEGGNDPAFFNSAGGLRGVKRDLYEGGIREPFIARWPGQIPAASRSTFIGAFWDMQPTFAALAGAPGLPGPDGLSIVPALTGSGTQPEHPWLYWEFHEDGGHQAVRQGRWKAVRLHVDKGPGGPVELYDLEKDPSEQHNVAAGHPDVARTLAAIMDSAHIPSSLFPFGYEH</sequence>
<dbReference type="SUPFAM" id="SSF53649">
    <property type="entry name" value="Alkaline phosphatase-like"/>
    <property type="match status" value="1"/>
</dbReference>
<evidence type="ECO:0000256" key="4">
    <source>
        <dbReference type="ARBA" id="ARBA00022837"/>
    </source>
</evidence>
<name>A0A4R8DFS8_9BACT</name>
<dbReference type="Proteomes" id="UP000294498">
    <property type="component" value="Unassembled WGS sequence"/>
</dbReference>
<dbReference type="Gene3D" id="3.40.720.10">
    <property type="entry name" value="Alkaline Phosphatase, subunit A"/>
    <property type="match status" value="1"/>
</dbReference>
<keyword evidence="7" id="KW-1185">Reference proteome</keyword>
<dbReference type="AlphaFoldDB" id="A0A4R8DFS8"/>
<dbReference type="GO" id="GO:0004065">
    <property type="term" value="F:arylsulfatase activity"/>
    <property type="evidence" value="ECO:0007669"/>
    <property type="project" value="TreeGrafter"/>
</dbReference>
<dbReference type="GO" id="GO:0046872">
    <property type="term" value="F:metal ion binding"/>
    <property type="evidence" value="ECO:0007669"/>
    <property type="project" value="UniProtKB-KW"/>
</dbReference>
<evidence type="ECO:0000256" key="2">
    <source>
        <dbReference type="ARBA" id="ARBA00022723"/>
    </source>
</evidence>
<evidence type="ECO:0000256" key="1">
    <source>
        <dbReference type="ARBA" id="ARBA00008779"/>
    </source>
</evidence>
<dbReference type="Pfam" id="PF00884">
    <property type="entry name" value="Sulfatase"/>
    <property type="match status" value="1"/>
</dbReference>
<dbReference type="PANTHER" id="PTHR42693">
    <property type="entry name" value="ARYLSULFATASE FAMILY MEMBER"/>
    <property type="match status" value="1"/>
</dbReference>
<dbReference type="PROSITE" id="PS00523">
    <property type="entry name" value="SULFATASE_1"/>
    <property type="match status" value="1"/>
</dbReference>
<keyword evidence="3" id="KW-0378">Hydrolase</keyword>
<reference evidence="6 7" key="1">
    <citation type="submission" date="2019-03" db="EMBL/GenBank/DDBJ databases">
        <title>Genomic Encyclopedia of Type Strains, Phase IV (KMG-IV): sequencing the most valuable type-strain genomes for metagenomic binning, comparative biology and taxonomic classification.</title>
        <authorList>
            <person name="Goeker M."/>
        </authorList>
    </citation>
    <scope>NUCLEOTIDE SEQUENCE [LARGE SCALE GENOMIC DNA]</scope>
    <source>
        <strain evidence="6 7">DSM 100059</strain>
    </source>
</reference>
<gene>
    <name evidence="6" type="ORF">EDB95_4123</name>
</gene>
<dbReference type="InterPro" id="IPR050738">
    <property type="entry name" value="Sulfatase"/>
</dbReference>
<dbReference type="CDD" id="cd16145">
    <property type="entry name" value="ARS_like"/>
    <property type="match status" value="1"/>
</dbReference>
<evidence type="ECO:0000256" key="3">
    <source>
        <dbReference type="ARBA" id="ARBA00022801"/>
    </source>
</evidence>
<dbReference type="InterPro" id="IPR024607">
    <property type="entry name" value="Sulfatase_CS"/>
</dbReference>
<evidence type="ECO:0000313" key="7">
    <source>
        <dbReference type="Proteomes" id="UP000294498"/>
    </source>
</evidence>
<dbReference type="EMBL" id="SODV01000002">
    <property type="protein sequence ID" value="TDW96297.1"/>
    <property type="molecule type" value="Genomic_DNA"/>
</dbReference>